<dbReference type="SUPFAM" id="SSF54913">
    <property type="entry name" value="GlnB-like"/>
    <property type="match status" value="1"/>
</dbReference>
<dbReference type="Proteomes" id="UP001171620">
    <property type="component" value="Unassembled WGS sequence"/>
</dbReference>
<accession>A0AAW7TAV6</accession>
<dbReference type="InterPro" id="IPR003793">
    <property type="entry name" value="UPF0166"/>
</dbReference>
<dbReference type="RefSeq" id="WP_117337786.1">
    <property type="nucleotide sequence ID" value="NZ_JAUJRV010000046.1"/>
</dbReference>
<dbReference type="Pfam" id="PF02641">
    <property type="entry name" value="DUF190"/>
    <property type="match status" value="1"/>
</dbReference>
<organism evidence="2 3">
    <name type="scientific">Burkholderia vietnamiensis</name>
    <dbReference type="NCBI Taxonomy" id="60552"/>
    <lineage>
        <taxon>Bacteria</taxon>
        <taxon>Pseudomonadati</taxon>
        <taxon>Pseudomonadota</taxon>
        <taxon>Betaproteobacteria</taxon>
        <taxon>Burkholderiales</taxon>
        <taxon>Burkholderiaceae</taxon>
        <taxon>Burkholderia</taxon>
        <taxon>Burkholderia cepacia complex</taxon>
    </lineage>
</organism>
<protein>
    <submittedName>
        <fullName evidence="2">DUF190 domain-containing protein</fullName>
    </submittedName>
</protein>
<evidence type="ECO:0000313" key="2">
    <source>
        <dbReference type="EMBL" id="MDN7799405.1"/>
    </source>
</evidence>
<dbReference type="InterPro" id="IPR011322">
    <property type="entry name" value="N-reg_PII-like_a/b"/>
</dbReference>
<reference evidence="2" key="1">
    <citation type="submission" date="2023-07" db="EMBL/GenBank/DDBJ databases">
        <title>A collection of bacterial strains from the Burkholderia cepacia Research Laboratory and Repository.</title>
        <authorList>
            <person name="Lipuma J."/>
            <person name="Spilker T."/>
            <person name="Caverly L."/>
        </authorList>
    </citation>
    <scope>NUCLEOTIDE SEQUENCE</scope>
    <source>
        <strain evidence="2">AU44268</strain>
    </source>
</reference>
<evidence type="ECO:0000256" key="1">
    <source>
        <dbReference type="ARBA" id="ARBA00010554"/>
    </source>
</evidence>
<dbReference type="InterPro" id="IPR015867">
    <property type="entry name" value="N-reg_PII/ATP_PRibTrfase_C"/>
</dbReference>
<dbReference type="EMBL" id="JAUJRV010000046">
    <property type="protein sequence ID" value="MDN7799405.1"/>
    <property type="molecule type" value="Genomic_DNA"/>
</dbReference>
<sequence>MSKLISLRLYFHHSAKARPTRLWHRVSRPTMARHLLTHAKLAGIEQALLHKVQAGFIKGDKIHHEHVEHVHHRFPHCIELIDLETKVRDFWHRHGGDLHDVHAVFLPCEKATVA</sequence>
<dbReference type="Gene3D" id="3.30.70.120">
    <property type="match status" value="1"/>
</dbReference>
<evidence type="ECO:0000313" key="3">
    <source>
        <dbReference type="Proteomes" id="UP001171620"/>
    </source>
</evidence>
<name>A0AAW7TAV6_BURVI</name>
<comment type="caution">
    <text evidence="2">The sequence shown here is derived from an EMBL/GenBank/DDBJ whole genome shotgun (WGS) entry which is preliminary data.</text>
</comment>
<proteinExistence type="inferred from homology"/>
<dbReference type="AlphaFoldDB" id="A0AAW7TAV6"/>
<comment type="similarity">
    <text evidence="1">Belongs to the UPF0166 family.</text>
</comment>
<gene>
    <name evidence="2" type="ORF">QZM33_31185</name>
</gene>